<proteinExistence type="predicted"/>
<gene>
    <name evidence="2" type="ORF">IGS73_07530</name>
</gene>
<name>A0A7L9J630_9MICO</name>
<organism evidence="2 3">
    <name type="scientific">Janibacter indicus</name>
    <dbReference type="NCBI Taxonomy" id="857417"/>
    <lineage>
        <taxon>Bacteria</taxon>
        <taxon>Bacillati</taxon>
        <taxon>Actinomycetota</taxon>
        <taxon>Actinomycetes</taxon>
        <taxon>Micrococcales</taxon>
        <taxon>Intrasporangiaceae</taxon>
        <taxon>Janibacter</taxon>
    </lineage>
</organism>
<keyword evidence="1" id="KW-1133">Transmembrane helix</keyword>
<protein>
    <submittedName>
        <fullName evidence="2">Uncharacterized protein</fullName>
    </submittedName>
</protein>
<feature type="transmembrane region" description="Helical" evidence="1">
    <location>
        <begin position="20"/>
        <end position="39"/>
    </location>
</feature>
<sequence length="127" mass="14586">MVELWTAWSLRHSPAQARLPLGWALFLLSPGLLGLRIAWVDRPLRSRTAGLVLLVIALSAWLIWLDRSELTIRRFRDQLVPGVMFMLWVALPPLGLYMMICQPESPWEKEIREAEENSPPTTTNPSR</sequence>
<dbReference type="EMBL" id="CP062789">
    <property type="protein sequence ID" value="QOK24200.1"/>
    <property type="molecule type" value="Genomic_DNA"/>
</dbReference>
<keyword evidence="1" id="KW-0472">Membrane</keyword>
<evidence type="ECO:0000256" key="1">
    <source>
        <dbReference type="SAM" id="Phobius"/>
    </source>
</evidence>
<dbReference type="Proteomes" id="UP000593998">
    <property type="component" value="Chromosome"/>
</dbReference>
<feature type="transmembrane region" description="Helical" evidence="1">
    <location>
        <begin position="46"/>
        <end position="64"/>
    </location>
</feature>
<keyword evidence="1" id="KW-0812">Transmembrane</keyword>
<accession>A0A7L9J630</accession>
<dbReference type="RefSeq" id="WP_192912030.1">
    <property type="nucleotide sequence ID" value="NZ_CP062789.1"/>
</dbReference>
<dbReference type="AlphaFoldDB" id="A0A7L9J630"/>
<evidence type="ECO:0000313" key="3">
    <source>
        <dbReference type="Proteomes" id="UP000593998"/>
    </source>
</evidence>
<evidence type="ECO:0000313" key="2">
    <source>
        <dbReference type="EMBL" id="QOK24200.1"/>
    </source>
</evidence>
<feature type="transmembrane region" description="Helical" evidence="1">
    <location>
        <begin position="79"/>
        <end position="100"/>
    </location>
</feature>
<reference evidence="2 3" key="1">
    <citation type="submission" date="2020-10" db="EMBL/GenBank/DDBJ databases">
        <title>Janibacter indicus TT2 genome sequence.</title>
        <authorList>
            <person name="Lee K."/>
            <person name="Ganzorig M."/>
        </authorList>
    </citation>
    <scope>NUCLEOTIDE SEQUENCE [LARGE SCALE GENOMIC DNA]</scope>
    <source>
        <strain evidence="2 3">TT2</strain>
    </source>
</reference>